<sequence length="71" mass="7211">MSDTIAVGIGAVAMFLVGKWVMAQLARKGVRRWVQYAAGGAAAIVVLALVVGVLAPNRVPALPHVEASASG</sequence>
<evidence type="ECO:0000313" key="2">
    <source>
        <dbReference type="EMBL" id="MBM3114430.1"/>
    </source>
</evidence>
<feature type="transmembrane region" description="Helical" evidence="1">
    <location>
        <begin position="6"/>
        <end position="26"/>
    </location>
</feature>
<proteinExistence type="predicted"/>
<dbReference type="Proteomes" id="UP000809431">
    <property type="component" value="Unassembled WGS sequence"/>
</dbReference>
<dbReference type="RefSeq" id="WP_203536123.1">
    <property type="nucleotide sequence ID" value="NZ_JAESND010000001.1"/>
</dbReference>
<comment type="caution">
    <text evidence="2">The sequence shown here is derived from an EMBL/GenBank/DDBJ whole genome shotgun (WGS) entry which is preliminary data.</text>
</comment>
<evidence type="ECO:0000256" key="1">
    <source>
        <dbReference type="SAM" id="Phobius"/>
    </source>
</evidence>
<name>A0ABS2BG41_9NEIS</name>
<evidence type="ECO:0000313" key="3">
    <source>
        <dbReference type="Proteomes" id="UP000809431"/>
    </source>
</evidence>
<organism evidence="2 3">
    <name type="scientific">Jeongeupia naejangsanensis</name>
    <dbReference type="NCBI Taxonomy" id="613195"/>
    <lineage>
        <taxon>Bacteria</taxon>
        <taxon>Pseudomonadati</taxon>
        <taxon>Pseudomonadota</taxon>
        <taxon>Betaproteobacteria</taxon>
        <taxon>Neisseriales</taxon>
        <taxon>Chitinibacteraceae</taxon>
        <taxon>Jeongeupia</taxon>
    </lineage>
</organism>
<feature type="transmembrane region" description="Helical" evidence="1">
    <location>
        <begin position="33"/>
        <end position="55"/>
    </location>
</feature>
<keyword evidence="1" id="KW-0472">Membrane</keyword>
<protein>
    <submittedName>
        <fullName evidence="2">Uncharacterized protein</fullName>
    </submittedName>
</protein>
<keyword evidence="3" id="KW-1185">Reference proteome</keyword>
<keyword evidence="1" id="KW-0812">Transmembrane</keyword>
<gene>
    <name evidence="2" type="ORF">JMJ54_01195</name>
</gene>
<keyword evidence="1" id="KW-1133">Transmembrane helix</keyword>
<accession>A0ABS2BG41</accession>
<reference evidence="2 3" key="1">
    <citation type="submission" date="2021-01" db="EMBL/GenBank/DDBJ databases">
        <title>Draft Genome Sequence and Polyhydroxyalkanoate Biosynthetic Potential of Jeongeupia naejangsanensis Type Strain DSM 24253.</title>
        <authorList>
            <person name="Turrini P."/>
            <person name="Artuso I."/>
            <person name="Lugli G.A."/>
            <person name="Frangipani E."/>
            <person name="Ventura M."/>
            <person name="Visca P."/>
        </authorList>
    </citation>
    <scope>NUCLEOTIDE SEQUENCE [LARGE SCALE GENOMIC DNA]</scope>
    <source>
        <strain evidence="2 3">DSM 24253</strain>
    </source>
</reference>
<dbReference type="EMBL" id="JAESND010000001">
    <property type="protein sequence ID" value="MBM3114430.1"/>
    <property type="molecule type" value="Genomic_DNA"/>
</dbReference>